<dbReference type="GO" id="GO:0071770">
    <property type="term" value="P:DIM/DIP cell wall layer assembly"/>
    <property type="evidence" value="ECO:0007669"/>
    <property type="project" value="TreeGrafter"/>
</dbReference>
<dbReference type="EMBL" id="SJPM01000001">
    <property type="protein sequence ID" value="TWU03336.1"/>
    <property type="molecule type" value="Genomic_DNA"/>
</dbReference>
<dbReference type="InterPro" id="IPR013968">
    <property type="entry name" value="PKS_KR"/>
</dbReference>
<dbReference type="InterPro" id="IPR036736">
    <property type="entry name" value="ACP-like_sf"/>
</dbReference>
<dbReference type="GO" id="GO:0016491">
    <property type="term" value="F:oxidoreductase activity"/>
    <property type="evidence" value="ECO:0007669"/>
    <property type="project" value="InterPro"/>
</dbReference>
<dbReference type="InterPro" id="IPR045851">
    <property type="entry name" value="AMP-bd_C_sf"/>
</dbReference>
<evidence type="ECO:0000259" key="14">
    <source>
        <dbReference type="PROSITE" id="PS50075"/>
    </source>
</evidence>
<dbReference type="Pfam" id="PF14765">
    <property type="entry name" value="PS-DH"/>
    <property type="match status" value="1"/>
</dbReference>
<dbReference type="Gene3D" id="3.40.50.12780">
    <property type="entry name" value="N-terminal domain of ligase-like"/>
    <property type="match status" value="1"/>
</dbReference>
<comment type="caution">
    <text evidence="17">The sequence shown here is derived from an EMBL/GenBank/DDBJ whole genome shotgun (WGS) entry which is preliminary data.</text>
</comment>
<dbReference type="SMART" id="SM00823">
    <property type="entry name" value="PKS_PP"/>
    <property type="match status" value="2"/>
</dbReference>
<keyword evidence="3" id="KW-0597">Phosphoprotein</keyword>
<dbReference type="FunFam" id="3.40.50.12780:FF:000013">
    <property type="entry name" value="Long-chain-fatty-acid--AMP ligase FadD32"/>
    <property type="match status" value="1"/>
</dbReference>
<evidence type="ECO:0000259" key="15">
    <source>
        <dbReference type="PROSITE" id="PS52004"/>
    </source>
</evidence>
<dbReference type="Gene3D" id="3.30.70.3290">
    <property type="match status" value="1"/>
</dbReference>
<gene>
    <name evidence="17" type="ORF">Pla100_02550</name>
</gene>
<dbReference type="InterPro" id="IPR013149">
    <property type="entry name" value="ADH-like_C"/>
</dbReference>
<dbReference type="PROSITE" id="PS00012">
    <property type="entry name" value="PHOSPHOPANTETHEINE"/>
    <property type="match status" value="1"/>
</dbReference>
<dbReference type="InterPro" id="IPR001227">
    <property type="entry name" value="Ac_transferase_dom_sf"/>
</dbReference>
<dbReference type="SMART" id="SM01294">
    <property type="entry name" value="PKS_PP_betabranch"/>
    <property type="match status" value="1"/>
</dbReference>
<keyword evidence="6" id="KW-0276">Fatty acid metabolism</keyword>
<dbReference type="CDD" id="cd05195">
    <property type="entry name" value="enoyl_red"/>
    <property type="match status" value="1"/>
</dbReference>
<dbReference type="OrthoDB" id="219272at2"/>
<dbReference type="InterPro" id="IPR013217">
    <property type="entry name" value="Methyltransf_12"/>
</dbReference>
<dbReference type="InterPro" id="IPR042104">
    <property type="entry name" value="PKS_dehydratase_sf"/>
</dbReference>
<reference evidence="17 18" key="1">
    <citation type="submission" date="2019-02" db="EMBL/GenBank/DDBJ databases">
        <title>Deep-cultivation of Planctomycetes and their phenomic and genomic characterization uncovers novel biology.</title>
        <authorList>
            <person name="Wiegand S."/>
            <person name="Jogler M."/>
            <person name="Boedeker C."/>
            <person name="Pinto D."/>
            <person name="Vollmers J."/>
            <person name="Rivas-Marin E."/>
            <person name="Kohn T."/>
            <person name="Peeters S.H."/>
            <person name="Heuer A."/>
            <person name="Rast P."/>
            <person name="Oberbeckmann S."/>
            <person name="Bunk B."/>
            <person name="Jeske O."/>
            <person name="Meyerdierks A."/>
            <person name="Storesund J.E."/>
            <person name="Kallscheuer N."/>
            <person name="Luecker S."/>
            <person name="Lage O.M."/>
            <person name="Pohl T."/>
            <person name="Merkel B.J."/>
            <person name="Hornburger P."/>
            <person name="Mueller R.-W."/>
            <person name="Bruemmer F."/>
            <person name="Labrenz M."/>
            <person name="Spormann A.M."/>
            <person name="Op Den Camp H."/>
            <person name="Overmann J."/>
            <person name="Amann R."/>
            <person name="Jetten M.S.M."/>
            <person name="Mascher T."/>
            <person name="Medema M.H."/>
            <person name="Devos D.P."/>
            <person name="Kaster A.-K."/>
            <person name="Ovreas L."/>
            <person name="Rohde M."/>
            <person name="Galperin M.Y."/>
            <person name="Jogler C."/>
        </authorList>
    </citation>
    <scope>NUCLEOTIDE SEQUENCE [LARGE SCALE GENOMIC DNA]</scope>
    <source>
        <strain evidence="17 18">Pla100</strain>
    </source>
</reference>
<dbReference type="GO" id="GO:0008270">
    <property type="term" value="F:zinc ion binding"/>
    <property type="evidence" value="ECO:0007669"/>
    <property type="project" value="InterPro"/>
</dbReference>
<dbReference type="CDD" id="cd00833">
    <property type="entry name" value="PKS"/>
    <property type="match status" value="1"/>
</dbReference>
<dbReference type="Pfam" id="PF08240">
    <property type="entry name" value="ADH_N"/>
    <property type="match status" value="1"/>
</dbReference>
<dbReference type="SUPFAM" id="SSF56801">
    <property type="entry name" value="Acetyl-CoA synthetase-like"/>
    <property type="match status" value="1"/>
</dbReference>
<evidence type="ECO:0000256" key="11">
    <source>
        <dbReference type="ARBA" id="ARBA00054155"/>
    </source>
</evidence>
<dbReference type="SUPFAM" id="SSF50129">
    <property type="entry name" value="GroES-like"/>
    <property type="match status" value="1"/>
</dbReference>
<dbReference type="InterPro" id="IPR013154">
    <property type="entry name" value="ADH-like_N"/>
</dbReference>
<dbReference type="GO" id="GO:0031177">
    <property type="term" value="F:phosphopantetheine binding"/>
    <property type="evidence" value="ECO:0007669"/>
    <property type="project" value="InterPro"/>
</dbReference>
<dbReference type="Proteomes" id="UP000316213">
    <property type="component" value="Unassembled WGS sequence"/>
</dbReference>
<evidence type="ECO:0000256" key="6">
    <source>
        <dbReference type="ARBA" id="ARBA00022832"/>
    </source>
</evidence>
<dbReference type="GO" id="GO:0005886">
    <property type="term" value="C:plasma membrane"/>
    <property type="evidence" value="ECO:0007669"/>
    <property type="project" value="TreeGrafter"/>
</dbReference>
<dbReference type="InterPro" id="IPR014030">
    <property type="entry name" value="Ketoacyl_synth_N"/>
</dbReference>
<dbReference type="GO" id="GO:0006633">
    <property type="term" value="P:fatty acid biosynthetic process"/>
    <property type="evidence" value="ECO:0007669"/>
    <property type="project" value="TreeGrafter"/>
</dbReference>
<dbReference type="SUPFAM" id="SSF55048">
    <property type="entry name" value="Probable ACP-binding domain of malonyl-CoA ACP transacylase"/>
    <property type="match status" value="1"/>
</dbReference>
<dbReference type="InterPro" id="IPR029063">
    <property type="entry name" value="SAM-dependent_MTases_sf"/>
</dbReference>
<dbReference type="InterPro" id="IPR050091">
    <property type="entry name" value="PKS_NRPS_Biosynth_Enz"/>
</dbReference>
<feature type="active site" description="Proton acceptor; for dehydratase activity" evidence="12">
    <location>
        <position position="1601"/>
    </location>
</feature>
<proteinExistence type="inferred from homology"/>
<dbReference type="CDD" id="cd02440">
    <property type="entry name" value="AdoMet_MTases"/>
    <property type="match status" value="1"/>
</dbReference>
<keyword evidence="9" id="KW-0511">Multifunctional enzyme</keyword>
<dbReference type="Pfam" id="PF23024">
    <property type="entry name" value="AMP-dom_DIP2-like"/>
    <property type="match status" value="1"/>
</dbReference>
<evidence type="ECO:0000256" key="3">
    <source>
        <dbReference type="ARBA" id="ARBA00022553"/>
    </source>
</evidence>
<comment type="function">
    <text evidence="11">Involved in production of the polyketide antibiotic thailandamide.</text>
</comment>
<dbReference type="InterPro" id="IPR049900">
    <property type="entry name" value="PKS_mFAS_DH"/>
</dbReference>
<dbReference type="SUPFAM" id="SSF52151">
    <property type="entry name" value="FabD/lysophospholipase-like"/>
    <property type="match status" value="1"/>
</dbReference>
<keyword evidence="8" id="KW-0443">Lipid metabolism</keyword>
<dbReference type="Gene3D" id="3.30.300.30">
    <property type="match status" value="1"/>
</dbReference>
<feature type="region of interest" description="Disordered" evidence="13">
    <location>
        <begin position="678"/>
        <end position="697"/>
    </location>
</feature>
<keyword evidence="7" id="KW-0521">NADP</keyword>
<dbReference type="Pfam" id="PF02801">
    <property type="entry name" value="Ketoacyl-synt_C"/>
    <property type="match status" value="1"/>
</dbReference>
<dbReference type="Pfam" id="PF21089">
    <property type="entry name" value="PKS_DH_N"/>
    <property type="match status" value="1"/>
</dbReference>
<dbReference type="InterPro" id="IPR049552">
    <property type="entry name" value="PKS_DH_N"/>
</dbReference>
<dbReference type="Pfam" id="PF00550">
    <property type="entry name" value="PP-binding"/>
    <property type="match status" value="2"/>
</dbReference>
<dbReference type="FunFam" id="3.40.47.10:FF:000019">
    <property type="entry name" value="Polyketide synthase type I"/>
    <property type="match status" value="1"/>
</dbReference>
<dbReference type="SUPFAM" id="SSF51735">
    <property type="entry name" value="NAD(P)-binding Rossmann-fold domains"/>
    <property type="match status" value="3"/>
</dbReference>
<dbReference type="Gene3D" id="3.90.180.10">
    <property type="entry name" value="Medium-chain alcohol dehydrogenases, catalytic domain"/>
    <property type="match status" value="1"/>
</dbReference>
<evidence type="ECO:0000256" key="1">
    <source>
        <dbReference type="ARBA" id="ARBA00006432"/>
    </source>
</evidence>
<dbReference type="PROSITE" id="PS52004">
    <property type="entry name" value="KS3_2"/>
    <property type="match status" value="1"/>
</dbReference>
<dbReference type="InterPro" id="IPR006162">
    <property type="entry name" value="Ppantetheine_attach_site"/>
</dbReference>
<dbReference type="InterPro" id="IPR032821">
    <property type="entry name" value="PKS_assoc"/>
</dbReference>
<keyword evidence="5" id="KW-0677">Repeat</keyword>
<feature type="region of interest" description="Disordered" evidence="13">
    <location>
        <begin position="1653"/>
        <end position="1673"/>
    </location>
</feature>
<dbReference type="InterPro" id="IPR014031">
    <property type="entry name" value="Ketoacyl_synth_C"/>
</dbReference>
<accession>A0A5C6AW83</accession>
<keyword evidence="18" id="KW-1185">Reference proteome</keyword>
<evidence type="ECO:0000256" key="10">
    <source>
        <dbReference type="ARBA" id="ARBA00023315"/>
    </source>
</evidence>
<keyword evidence="4 17" id="KW-0808">Transferase</keyword>
<feature type="domain" description="PKS/mFAS DH" evidence="16">
    <location>
        <begin position="1565"/>
        <end position="1851"/>
    </location>
</feature>
<evidence type="ECO:0000256" key="9">
    <source>
        <dbReference type="ARBA" id="ARBA00023268"/>
    </source>
</evidence>
<evidence type="ECO:0000256" key="5">
    <source>
        <dbReference type="ARBA" id="ARBA00022737"/>
    </source>
</evidence>
<evidence type="ECO:0000256" key="7">
    <source>
        <dbReference type="ARBA" id="ARBA00022857"/>
    </source>
</evidence>
<dbReference type="InterPro" id="IPR000873">
    <property type="entry name" value="AMP-dep_synth/lig_dom"/>
</dbReference>
<dbReference type="InterPro" id="IPR057326">
    <property type="entry name" value="KR_dom"/>
</dbReference>
<dbReference type="InterPro" id="IPR014043">
    <property type="entry name" value="Acyl_transferase_dom"/>
</dbReference>
<dbReference type="Gene3D" id="3.40.50.150">
    <property type="entry name" value="Vaccinia Virus protein VP39"/>
    <property type="match status" value="1"/>
</dbReference>
<feature type="region of interest" description="N-terminal hotdog fold" evidence="12">
    <location>
        <begin position="1565"/>
        <end position="1695"/>
    </location>
</feature>
<keyword evidence="2" id="KW-0596">Phosphopantetheine</keyword>
<dbReference type="Pfam" id="PF00698">
    <property type="entry name" value="Acyl_transf_1"/>
    <property type="match status" value="1"/>
</dbReference>
<dbReference type="GO" id="GO:0004312">
    <property type="term" value="F:fatty acid synthase activity"/>
    <property type="evidence" value="ECO:0007669"/>
    <property type="project" value="TreeGrafter"/>
</dbReference>
<dbReference type="InterPro" id="IPR020806">
    <property type="entry name" value="PKS_PP-bd"/>
</dbReference>
<dbReference type="RefSeq" id="WP_146575878.1">
    <property type="nucleotide sequence ID" value="NZ_SJPM01000001.1"/>
</dbReference>
<dbReference type="InterPro" id="IPR020841">
    <property type="entry name" value="PKS_Beta-ketoAc_synthase_dom"/>
</dbReference>
<dbReference type="SMART" id="SM00827">
    <property type="entry name" value="PKS_AT"/>
    <property type="match status" value="1"/>
</dbReference>
<dbReference type="GO" id="GO:0005737">
    <property type="term" value="C:cytoplasm"/>
    <property type="evidence" value="ECO:0007669"/>
    <property type="project" value="TreeGrafter"/>
</dbReference>
<evidence type="ECO:0000256" key="13">
    <source>
        <dbReference type="SAM" id="MobiDB-lite"/>
    </source>
</evidence>
<evidence type="ECO:0000256" key="12">
    <source>
        <dbReference type="PROSITE-ProRule" id="PRU01363"/>
    </source>
</evidence>
<dbReference type="PROSITE" id="PS00455">
    <property type="entry name" value="AMP_BINDING"/>
    <property type="match status" value="1"/>
</dbReference>
<dbReference type="Gene3D" id="3.40.366.10">
    <property type="entry name" value="Malonyl-Coenzyme A Acyl Carrier Protein, domain 2"/>
    <property type="match status" value="1"/>
</dbReference>
<evidence type="ECO:0000313" key="18">
    <source>
        <dbReference type="Proteomes" id="UP000316213"/>
    </source>
</evidence>
<evidence type="ECO:0000256" key="2">
    <source>
        <dbReference type="ARBA" id="ARBA00022450"/>
    </source>
</evidence>
<dbReference type="InterPro" id="IPR016036">
    <property type="entry name" value="Malonyl_transacylase_ACP-bd"/>
</dbReference>
<sequence length="3201" mass="349958">MNDLSKPPRSTPRTLVELLRDRVDRRDDAVLYRFLKPRSDQPERRGKNAADFDIQTLSYVDLQRAAQRMAVWLLDRVAPGDRVVLAFPPGCEYLTAYFGCLHAGVVAVPAYPPRRNQRDQRLHAILADADVRVALTTQGLLESVQESMADAKQVQWHSIESVESSGVSDADWAEPQINSDTLAFLQYTSGSTGTPKGVMVTHGNLIHNQTLIQHSFRSTEDCNLTGWLPLHHDMGLIGNALHPLHLGSSLTFMSPIDFLQKPVRWLRAIDQFDGRVSGGPNFAYRLCVDEIDDSELEGLDLSAWKVAFNGAEPIDPNVLDRFAERFKPYGFSHQQFCPCYGMAETTLLVTSSVRDEAVRISTPDRWVGCGVPREDMDIRIVDGATLKEVSPAQTGEIWISGPSVAAGYWKRPDATRETFEATLEGSDRRYLRTGDLGWIDPKDGELYVTGRCKDLLIVRGVNHYPQDIERTSESAHDASATGGCAAFSITRDGTESLVIAQEVRRSARRTMNADEVVDAIRKAVVDEHQLPPISILLLRPGALPKTTSGKVQRSEARRQYLADEMRVEHRWDLFSNQAIDTPTTCSIRDDRSDRVENNLEASKLTEWLVRQVAQRVKLPAESIDPGEPFSMYGLDSPGAVRLAGELSLYLGREIPPTLAYEYPTINALVAFLCGVSPSSRSDLPKQSKQSKRSKRSDDCQSIAIIGIGCRFPMADSPDAFWDLLSSGQDAIRDAANVMRWSSSPSSLDAAYRRAGYLNQVDQFDAGFFGISPREADAIDPQHRLLLETTYEAFEDAGIPITHMQGRSVGVFVGSSHQDYLRLSNASSVTAYSASGNSLAMASGRISYTFDFRGPSLTIDTACSSSLVATHQAIRSIRNGECDYAIAAGVNLILSDEATESFAKAGMLSSTGVCRAFDDQANGFVRGEGVAAILLQPLDDAIADGNRIYGVLKGSAINQDGRTNGLTAPSREAQSELIREALHDGGLSPEDLDYVEAHGTGTPLGDPIELRAIREVIGSSTRLQVGSVKSNIGHLESAAGIAGLIKVALAMHHEQLPPQIHFERPNSNVAWDESITVPTRPTDWKRQVDRPRVAGVSSFGFSGTNAHVIVAEAPAATAKPETITRQGDPLVMSAKSEPALAQQIESIESLASQVDHTSLAFSLAVRRSHYRYRAAKIGDARDATWIHATAQRNPHVDFYFTGQGGIHPGWARSLHQSNPTFARLFDEAARSYQRVTGDDLKSRVWGDANGWSDVQIQPAIYTIQVATARFWQKLGIETHRVVGHSLGEYAAATIAGVFEFEDGLKLVDTRSRLAGAIQQRGGMLAVFASEADTQAALEEASQGRTEDWDIAVVNGPRQTLIAALPETLERLTVVLNDRGITTRPMATTHGFHSRLIDPMLDEFEAYAATIPMRPPTRPMISSQTGLPVGDEVATPAYWRGNLRNTVRFDSALKTLSADKAGKSDDTTIGLEIGAGSTLSGLARASKLGLDVLPGIIDHPDSGTNHGATLAKLYLHGAEIDWRLALGAPAPMISLPTYCFDRSRHWITPSSEEPASAPGLQISPPAVPYESHRGTDSPGTRLDLAGDDVVYQNVLMADDFIDHQVMSSIVFPAAGIFWWACRAGQEQAKSSIPTAPVVLENVRIERSLVLSPGESKTSQLSLKPGDANQRSGQWSVRHENGWQRHADWRVRSEDSVVQMPSMPLPATRIGQLQSQCVATHYRQLADAGLQYGPSYRCIEQIRATGKWVDAVIAPASPDDTDRIGLFDSALQTIAAAGYQWGSRTWVPVGAQRIEFASDVESNFSGRLHVQASLLEQDDESATAEIWISGESSDRVLIHIVGLKVQATTPIDTQHCLFQDTFVPRIRLTEPANRPTPKLNDVDWYIGMPEADHGVLTISNALEALAGRWVADILSELGLRWEIGRSFTTSEFSAQAGVLRAHGRLLHRILAIAAEERWLTRDAQRRDDADHDSDETRWTIQAVPTSTVAEMPRIAGQNEFVLLDRCAASVAEIMRTGKDPLPLLFPSDGQATVAHVYRDSIGGRRLNHLAATSVQRMVDALPPGRGMRILEIGAGTGSTTASVLPCLPPDRCRYDFTDIAPGFFIAAKEQFQEFGFVNYQVLNIENDPATQGFDSRLGTYDLVIAANVLHATADMTTTLQNIARMLSPRGSLIVLEGTRPARWMDLTFGLTDGWWRFTDADVRADYPLLSCDGWRSLLSNTGFEGTCFIDPVDNEKQPSPSHLICSHRQQDKNQPESRVGFVGIGTGDCQRQLIQQLNEHHSDAIAMIDAVEFTRPAVTSSDRIVEQVQAVCDRSRPTHWVLMLEIDDTAFDSPADGLMVVSRCVLDTLQTIENWSESLPSGRPDMQIDWVTRRCDSSMISDALSGFWRTATLEHPQWRCRSIDVAVDGDSNDALAMLCDELVGTAADRSEVRLDIHGRRVRELTRIDLPIRISDKVGRELSIRRRGSLDGLTIKAKPRRKPQTGEIEIRIRYAGLNFRDVLNVLGSYPGNPPLGAECVGVVASVGEGIDEFAVGDHVVAITPDTLADFVTLPVDSVCPIGEGIDEVGLASLPVAFLTASESLESIAQLSAGQSVLIHSAAGGVGMAAVQIARSLGANVYATASRSKHDFLIAGGLEHVFDSRDLGYADAILSLTGGRGVDVVLNSLGEDFVDENLRCLAPQGRYVDIALSNETLTRRIQSNRPDIHYSTLDLSQTLASHPGSIRCRLEDLLKRIADQEIHPLPSRLFTLDHAEEAFAWMMEGLNVGKPIVRCDDVSEQSATAPSSGVHLISGGLGGLGLLTCDVLVRRGVHDIVLLTRREPTDREATILQDWNRAGARVRVEVLAIDQLDSVESTLDRIRSEGRPITAVYHLAGVLQDSVISEQSTELFQTVLDPKAKGGWNLHRATLDDPIDSFVLFSSMSGWLGSPGQANHATANAFLDALADHRRRAGLPAVSIGWGPWARVGSAAKRDRLGKGDLAGIGMLMPDEGAELLEQILGATQGDVAHQLTVPARIAAGKLLIEQLPEHLKADPLFAGLSERTELFRSFREEKLCWIGNFSDYSQEEQAERVMNHLTEAIAGALAMPSAESVPIDSPLFDLGMDSLTSLELVNHLQSTLGVRMSTVELFNFPDVRSLAGRLVELLNDPSDNSRPLAEAFEDVPLKMNEIQADSVADGVDRDEVTDLLREIGDLTDQFETWGAES</sequence>
<organism evidence="17 18">
    <name type="scientific">Neorhodopirellula pilleata</name>
    <dbReference type="NCBI Taxonomy" id="2714738"/>
    <lineage>
        <taxon>Bacteria</taxon>
        <taxon>Pseudomonadati</taxon>
        <taxon>Planctomycetota</taxon>
        <taxon>Planctomycetia</taxon>
        <taxon>Pirellulales</taxon>
        <taxon>Pirellulaceae</taxon>
        <taxon>Neorhodopirellula</taxon>
    </lineage>
</organism>
<dbReference type="PROSITE" id="PS01162">
    <property type="entry name" value="QOR_ZETA_CRYSTAL"/>
    <property type="match status" value="1"/>
</dbReference>
<feature type="active site" description="Proton donor; for dehydratase activity" evidence="12">
    <location>
        <position position="1765"/>
    </location>
</feature>
<evidence type="ECO:0000256" key="8">
    <source>
        <dbReference type="ARBA" id="ARBA00023098"/>
    </source>
</evidence>
<dbReference type="Pfam" id="PF00501">
    <property type="entry name" value="AMP-binding"/>
    <property type="match status" value="1"/>
</dbReference>
<dbReference type="Pfam" id="PF08659">
    <property type="entry name" value="KR"/>
    <property type="match status" value="1"/>
</dbReference>
<evidence type="ECO:0000313" key="17">
    <source>
        <dbReference type="EMBL" id="TWU03336.1"/>
    </source>
</evidence>
<dbReference type="InterPro" id="IPR042099">
    <property type="entry name" value="ANL_N_sf"/>
</dbReference>
<dbReference type="Pfam" id="PF16197">
    <property type="entry name" value="KAsynt_C_assoc"/>
    <property type="match status" value="1"/>
</dbReference>
<evidence type="ECO:0000256" key="4">
    <source>
        <dbReference type="ARBA" id="ARBA00022679"/>
    </source>
</evidence>
<dbReference type="SUPFAM" id="SSF53901">
    <property type="entry name" value="Thiolase-like"/>
    <property type="match status" value="1"/>
</dbReference>
<dbReference type="Pfam" id="PF00107">
    <property type="entry name" value="ADH_zinc_N"/>
    <property type="match status" value="1"/>
</dbReference>
<keyword evidence="10 17" id="KW-0012">Acyltransferase</keyword>
<name>A0A5C6AW83_9BACT</name>
<feature type="domain" description="Ketosynthase family 3 (KS3)" evidence="15">
    <location>
        <begin position="699"/>
        <end position="1111"/>
    </location>
</feature>
<dbReference type="InterPro" id="IPR009081">
    <property type="entry name" value="PP-bd_ACP"/>
</dbReference>
<dbReference type="SUPFAM" id="SSF47336">
    <property type="entry name" value="ACP-like"/>
    <property type="match status" value="2"/>
</dbReference>
<dbReference type="InterPro" id="IPR011032">
    <property type="entry name" value="GroES-like_sf"/>
</dbReference>
<feature type="domain" description="Carrier" evidence="14">
    <location>
        <begin position="3067"/>
        <end position="3142"/>
    </location>
</feature>
<dbReference type="PANTHER" id="PTHR43775">
    <property type="entry name" value="FATTY ACID SYNTHASE"/>
    <property type="match status" value="1"/>
</dbReference>
<dbReference type="SMART" id="SM00829">
    <property type="entry name" value="PKS_ER"/>
    <property type="match status" value="1"/>
</dbReference>
<dbReference type="Pfam" id="PF00109">
    <property type="entry name" value="ketoacyl-synt"/>
    <property type="match status" value="1"/>
</dbReference>
<dbReference type="Gene3D" id="3.40.50.720">
    <property type="entry name" value="NAD(P)-binding Rossmann-like Domain"/>
    <property type="match status" value="3"/>
</dbReference>
<dbReference type="Gene3D" id="3.40.47.10">
    <property type="match status" value="1"/>
</dbReference>
<dbReference type="EC" id="2.3.1.41" evidence="17"/>
<dbReference type="InterPro" id="IPR020843">
    <property type="entry name" value="ER"/>
</dbReference>
<dbReference type="Gene3D" id="3.10.129.110">
    <property type="entry name" value="Polyketide synthase dehydratase"/>
    <property type="match status" value="1"/>
</dbReference>
<dbReference type="Pfam" id="PF08242">
    <property type="entry name" value="Methyltransf_12"/>
    <property type="match status" value="1"/>
</dbReference>
<dbReference type="InterPro" id="IPR025110">
    <property type="entry name" value="AMP-bd_C"/>
</dbReference>
<dbReference type="InterPro" id="IPR040097">
    <property type="entry name" value="FAAL/FAAC"/>
</dbReference>
<evidence type="ECO:0000259" key="16">
    <source>
        <dbReference type="PROSITE" id="PS52019"/>
    </source>
</evidence>
<feature type="region of interest" description="C-terminal hotdog fold" evidence="12">
    <location>
        <begin position="1710"/>
        <end position="1851"/>
    </location>
</feature>
<dbReference type="PANTHER" id="PTHR43775:SF37">
    <property type="entry name" value="SI:DKEY-61P9.11"/>
    <property type="match status" value="1"/>
</dbReference>
<dbReference type="InterPro" id="IPR049551">
    <property type="entry name" value="PKS_DH_C"/>
</dbReference>
<dbReference type="PROSITE" id="PS50075">
    <property type="entry name" value="CARRIER"/>
    <property type="match status" value="2"/>
</dbReference>
<dbReference type="InterPro" id="IPR036291">
    <property type="entry name" value="NAD(P)-bd_dom_sf"/>
</dbReference>
<comment type="similarity">
    <text evidence="1">Belongs to the ATP-dependent AMP-binding enzyme family.</text>
</comment>
<dbReference type="GO" id="GO:0004315">
    <property type="term" value="F:3-oxoacyl-[acyl-carrier-protein] synthase activity"/>
    <property type="evidence" value="ECO:0007669"/>
    <property type="project" value="UniProtKB-EC"/>
</dbReference>
<dbReference type="SMART" id="SM00822">
    <property type="entry name" value="PKS_KR"/>
    <property type="match status" value="1"/>
</dbReference>
<dbReference type="InterPro" id="IPR016039">
    <property type="entry name" value="Thiolase-like"/>
</dbReference>
<dbReference type="SMART" id="SM00826">
    <property type="entry name" value="PKS_DH"/>
    <property type="match status" value="1"/>
</dbReference>
<dbReference type="CDD" id="cd05931">
    <property type="entry name" value="FAAL"/>
    <property type="match status" value="1"/>
</dbReference>
<dbReference type="PROSITE" id="PS52019">
    <property type="entry name" value="PKS_MFAS_DH"/>
    <property type="match status" value="1"/>
</dbReference>
<dbReference type="SMART" id="SM00825">
    <property type="entry name" value="PKS_KS"/>
    <property type="match status" value="1"/>
</dbReference>
<dbReference type="SUPFAM" id="SSF53335">
    <property type="entry name" value="S-adenosyl-L-methionine-dependent methyltransferases"/>
    <property type="match status" value="1"/>
</dbReference>
<dbReference type="Gene3D" id="1.10.1200.10">
    <property type="entry name" value="ACP-like"/>
    <property type="match status" value="2"/>
</dbReference>
<protein>
    <submittedName>
        <fullName evidence="17">Phenolphthiocerol synthesis polyketide synthase type I Pks15/1</fullName>
        <ecNumber evidence="17">2.3.1.41</ecNumber>
    </submittedName>
</protein>
<dbReference type="InterPro" id="IPR016035">
    <property type="entry name" value="Acyl_Trfase/lysoPLipase"/>
</dbReference>
<dbReference type="InterPro" id="IPR020807">
    <property type="entry name" value="PKS_DH"/>
</dbReference>
<dbReference type="InterPro" id="IPR020845">
    <property type="entry name" value="AMP-binding_CS"/>
</dbReference>
<dbReference type="InterPro" id="IPR002364">
    <property type="entry name" value="Quin_OxRdtase/zeta-crystal_CS"/>
</dbReference>
<feature type="domain" description="Carrier" evidence="14">
    <location>
        <begin position="599"/>
        <end position="676"/>
    </location>
</feature>